<dbReference type="Pfam" id="PF01459">
    <property type="entry name" value="Porin_3"/>
    <property type="match status" value="1"/>
</dbReference>
<evidence type="ECO:0000313" key="11">
    <source>
        <dbReference type="EnsemblMetazoa" id="Aqu2.1.07997_001"/>
    </source>
</evidence>
<keyword evidence="3" id="KW-0813">Transport</keyword>
<gene>
    <name evidence="11" type="primary">100633533</name>
</gene>
<dbReference type="OrthoDB" id="19656at2759"/>
<dbReference type="Proteomes" id="UP000007879">
    <property type="component" value="Unassembled WGS sequence"/>
</dbReference>
<dbReference type="EnsemblMetazoa" id="XM_003391263.3">
    <property type="protein sequence ID" value="XP_003391311.1"/>
    <property type="gene ID" value="LOC100633533"/>
</dbReference>
<feature type="compositionally biased region" description="Pro residues" evidence="10">
    <location>
        <begin position="1"/>
        <end position="21"/>
    </location>
</feature>
<evidence type="ECO:0000256" key="5">
    <source>
        <dbReference type="ARBA" id="ARBA00022692"/>
    </source>
</evidence>
<keyword evidence="6" id="KW-1000">Mitochondrion outer membrane</keyword>
<organism evidence="11">
    <name type="scientific">Amphimedon queenslandica</name>
    <name type="common">Sponge</name>
    <dbReference type="NCBI Taxonomy" id="400682"/>
    <lineage>
        <taxon>Eukaryota</taxon>
        <taxon>Metazoa</taxon>
        <taxon>Porifera</taxon>
        <taxon>Demospongiae</taxon>
        <taxon>Heteroscleromorpha</taxon>
        <taxon>Haplosclerida</taxon>
        <taxon>Niphatidae</taxon>
        <taxon>Amphimedon</taxon>
    </lineage>
</organism>
<evidence type="ECO:0000256" key="9">
    <source>
        <dbReference type="ARBA" id="ARBA00023136"/>
    </source>
</evidence>
<comment type="similarity">
    <text evidence="2">Belongs to the Tom40 family.</text>
</comment>
<reference evidence="11" key="2">
    <citation type="submission" date="2017-05" db="UniProtKB">
        <authorList>
            <consortium name="EnsemblMetazoa"/>
        </authorList>
    </citation>
    <scope>IDENTIFICATION</scope>
</reference>
<name>A0A1X7T0M9_AMPQE</name>
<evidence type="ECO:0000256" key="8">
    <source>
        <dbReference type="ARBA" id="ARBA00023128"/>
    </source>
</evidence>
<evidence type="ECO:0000256" key="7">
    <source>
        <dbReference type="ARBA" id="ARBA00022927"/>
    </source>
</evidence>
<protein>
    <submittedName>
        <fullName evidence="11">Uncharacterized protein</fullName>
    </submittedName>
</protein>
<dbReference type="InterPro" id="IPR023614">
    <property type="entry name" value="Porin_dom_sf"/>
</dbReference>
<evidence type="ECO:0000256" key="1">
    <source>
        <dbReference type="ARBA" id="ARBA00004374"/>
    </source>
</evidence>
<accession>A0A1X7T0M9</accession>
<dbReference type="GO" id="GO:0005741">
    <property type="term" value="C:mitochondrial outer membrane"/>
    <property type="evidence" value="ECO:0007669"/>
    <property type="project" value="UniProtKB-SubCell"/>
</dbReference>
<dbReference type="InParanoid" id="A0A1X7T0M9"/>
<comment type="subcellular location">
    <subcellularLocation>
        <location evidence="1">Mitochondrion outer membrane</location>
        <topology evidence="1">Multi-pass membrane protein</topology>
    </subcellularLocation>
</comment>
<dbReference type="GO" id="GO:0030150">
    <property type="term" value="P:protein import into mitochondrial matrix"/>
    <property type="evidence" value="ECO:0007669"/>
    <property type="project" value="InterPro"/>
</dbReference>
<dbReference type="GO" id="GO:0008320">
    <property type="term" value="F:protein transmembrane transporter activity"/>
    <property type="evidence" value="ECO:0007669"/>
    <property type="project" value="InterPro"/>
</dbReference>
<evidence type="ECO:0000256" key="10">
    <source>
        <dbReference type="SAM" id="MobiDB-lite"/>
    </source>
</evidence>
<feature type="region of interest" description="Disordered" evidence="10">
    <location>
        <begin position="1"/>
        <end position="38"/>
    </location>
</feature>
<proteinExistence type="inferred from homology"/>
<keyword evidence="5" id="KW-0812">Transmembrane</keyword>
<evidence type="ECO:0000256" key="3">
    <source>
        <dbReference type="ARBA" id="ARBA00022448"/>
    </source>
</evidence>
<evidence type="ECO:0000313" key="12">
    <source>
        <dbReference type="Proteomes" id="UP000007879"/>
    </source>
</evidence>
<dbReference type="InterPro" id="IPR027246">
    <property type="entry name" value="Porin_Euk/Tom40"/>
</dbReference>
<evidence type="ECO:0000256" key="6">
    <source>
        <dbReference type="ARBA" id="ARBA00022787"/>
    </source>
</evidence>
<keyword evidence="8" id="KW-0496">Mitochondrion</keyword>
<dbReference type="KEGG" id="aqu:100633533"/>
<dbReference type="Gene3D" id="2.40.160.10">
    <property type="entry name" value="Porin"/>
    <property type="match status" value="1"/>
</dbReference>
<dbReference type="STRING" id="400682.A0A1X7T0M9"/>
<dbReference type="EnsemblMetazoa" id="Aqu2.1.07997_001">
    <property type="protein sequence ID" value="Aqu2.1.07997_001"/>
    <property type="gene ID" value="Aqu2.1.07997"/>
</dbReference>
<evidence type="ECO:0000256" key="2">
    <source>
        <dbReference type="ARBA" id="ARBA00010510"/>
    </source>
</evidence>
<dbReference type="InterPro" id="IPR037930">
    <property type="entry name" value="Tom40"/>
</dbReference>
<keyword evidence="12" id="KW-1185">Reference proteome</keyword>
<dbReference type="CDD" id="cd07305">
    <property type="entry name" value="Porin3_Tom40"/>
    <property type="match status" value="1"/>
</dbReference>
<keyword evidence="4" id="KW-1134">Transmembrane beta strand</keyword>
<sequence length="318" mass="33869">MSAPSPPIASPVPPVVVPTPSPQASSPESPPLKNPGEYEEIGKKTKESILPSNFDGCKLVLQKGLSQHFQTSHTVTLGSSSAPSQWQFGATYVGHNKVGENDFRPVLLGDIGTTGNFTGVFLHQYKNLKLRINAQTQGSKWVGYQGTADYLGQDYTGSLTLANPDVISGSVIAVAQYLQSITSRLSLGTELLIQKGGGMELGALSVGGTYKTSSWEAAAKIGMQWYLSYVQKIPNVKELTLVAECEGSLMSGETVSAIGYRYDVGNGSATFKGKVDSKWTIGALIEKRLDPLPANLLISGQLNHINNEAKFGVGFMIG</sequence>
<dbReference type="PANTHER" id="PTHR10802">
    <property type="entry name" value="MITOCHONDRIAL IMPORT RECEPTOR SUBUNIT TOM40"/>
    <property type="match status" value="1"/>
</dbReference>
<keyword evidence="9" id="KW-0472">Membrane</keyword>
<reference evidence="12" key="1">
    <citation type="journal article" date="2010" name="Nature">
        <title>The Amphimedon queenslandica genome and the evolution of animal complexity.</title>
        <authorList>
            <person name="Srivastava M."/>
            <person name="Simakov O."/>
            <person name="Chapman J."/>
            <person name="Fahey B."/>
            <person name="Gauthier M.E."/>
            <person name="Mitros T."/>
            <person name="Richards G.S."/>
            <person name="Conaco C."/>
            <person name="Dacre M."/>
            <person name="Hellsten U."/>
            <person name="Larroux C."/>
            <person name="Putnam N.H."/>
            <person name="Stanke M."/>
            <person name="Adamska M."/>
            <person name="Darling A."/>
            <person name="Degnan S.M."/>
            <person name="Oakley T.H."/>
            <person name="Plachetzki D.C."/>
            <person name="Zhai Y."/>
            <person name="Adamski M."/>
            <person name="Calcino A."/>
            <person name="Cummins S.F."/>
            <person name="Goodstein D.M."/>
            <person name="Harris C."/>
            <person name="Jackson D.J."/>
            <person name="Leys S.P."/>
            <person name="Shu S."/>
            <person name="Woodcroft B.J."/>
            <person name="Vervoort M."/>
            <person name="Kosik K.S."/>
            <person name="Manning G."/>
            <person name="Degnan B.M."/>
            <person name="Rokhsar D.S."/>
        </authorList>
    </citation>
    <scope>NUCLEOTIDE SEQUENCE [LARGE SCALE GENOMIC DNA]</scope>
</reference>
<dbReference type="AlphaFoldDB" id="A0A1X7T0M9"/>
<keyword evidence="7" id="KW-0653">Protein transport</keyword>
<evidence type="ECO:0000256" key="4">
    <source>
        <dbReference type="ARBA" id="ARBA00022452"/>
    </source>
</evidence>